<keyword evidence="2" id="KW-1185">Reference proteome</keyword>
<dbReference type="Proteomes" id="UP000091857">
    <property type="component" value="Chromosome 1"/>
</dbReference>
<dbReference type="EMBL" id="CM004387">
    <property type="protein sequence ID" value="KAG8662057.1"/>
    <property type="molecule type" value="Genomic_DNA"/>
</dbReference>
<proteinExistence type="predicted"/>
<organism evidence="1 2">
    <name type="scientific">Manihot esculenta</name>
    <name type="common">Cassava</name>
    <name type="synonym">Jatropha manihot</name>
    <dbReference type="NCBI Taxonomy" id="3983"/>
    <lineage>
        <taxon>Eukaryota</taxon>
        <taxon>Viridiplantae</taxon>
        <taxon>Streptophyta</taxon>
        <taxon>Embryophyta</taxon>
        <taxon>Tracheophyta</taxon>
        <taxon>Spermatophyta</taxon>
        <taxon>Magnoliopsida</taxon>
        <taxon>eudicotyledons</taxon>
        <taxon>Gunneridae</taxon>
        <taxon>Pentapetalae</taxon>
        <taxon>rosids</taxon>
        <taxon>fabids</taxon>
        <taxon>Malpighiales</taxon>
        <taxon>Euphorbiaceae</taxon>
        <taxon>Crotonoideae</taxon>
        <taxon>Manihoteae</taxon>
        <taxon>Manihot</taxon>
    </lineage>
</organism>
<protein>
    <submittedName>
        <fullName evidence="1">Uncharacterized protein</fullName>
    </submittedName>
</protein>
<reference evidence="2" key="1">
    <citation type="journal article" date="2016" name="Nat. Biotechnol.">
        <title>Sequencing wild and cultivated cassava and related species reveals extensive interspecific hybridization and genetic diversity.</title>
        <authorList>
            <person name="Bredeson J.V."/>
            <person name="Lyons J.B."/>
            <person name="Prochnik S.E."/>
            <person name="Wu G.A."/>
            <person name="Ha C.M."/>
            <person name="Edsinger-Gonzales E."/>
            <person name="Grimwood J."/>
            <person name="Schmutz J."/>
            <person name="Rabbi I.Y."/>
            <person name="Egesi C."/>
            <person name="Nauluvula P."/>
            <person name="Lebot V."/>
            <person name="Ndunguru J."/>
            <person name="Mkamilo G."/>
            <person name="Bart R.S."/>
            <person name="Setter T.L."/>
            <person name="Gleadow R.M."/>
            <person name="Kulakow P."/>
            <person name="Ferguson M.E."/>
            <person name="Rounsley S."/>
            <person name="Rokhsar D.S."/>
        </authorList>
    </citation>
    <scope>NUCLEOTIDE SEQUENCE [LARGE SCALE GENOMIC DNA]</scope>
    <source>
        <strain evidence="2">cv. AM560-2</strain>
    </source>
</reference>
<sequence>MGPHISSPIDKHPRTFDHSPSALLPIQSKGKKIPKASVLLSSARDVPCSGGSLAPEVGEESSSASMEDLIYNKVFEGSIHVFDPRFLGVMCNSIRTTTQHDACSS</sequence>
<name>A0ACB7IAF8_MANES</name>
<accession>A0ACB7IAF8</accession>
<gene>
    <name evidence="1" type="ORF">MANES_01G059550v8</name>
</gene>
<evidence type="ECO:0000313" key="1">
    <source>
        <dbReference type="EMBL" id="KAG8662057.1"/>
    </source>
</evidence>
<evidence type="ECO:0000313" key="2">
    <source>
        <dbReference type="Proteomes" id="UP000091857"/>
    </source>
</evidence>
<comment type="caution">
    <text evidence="1">The sequence shown here is derived from an EMBL/GenBank/DDBJ whole genome shotgun (WGS) entry which is preliminary data.</text>
</comment>